<keyword evidence="3" id="KW-1185">Reference proteome</keyword>
<name>A0AA36BEK5_OCTVU</name>
<feature type="chain" id="PRO_5041201222" evidence="1">
    <location>
        <begin position="20"/>
        <end position="77"/>
    </location>
</feature>
<protein>
    <submittedName>
        <fullName evidence="2">Uncharacterized protein</fullName>
    </submittedName>
</protein>
<dbReference type="EMBL" id="OX597827">
    <property type="protein sequence ID" value="CAI9733000.1"/>
    <property type="molecule type" value="Genomic_DNA"/>
</dbReference>
<evidence type="ECO:0000256" key="1">
    <source>
        <dbReference type="SAM" id="SignalP"/>
    </source>
</evidence>
<dbReference type="Proteomes" id="UP001162480">
    <property type="component" value="Chromosome 14"/>
</dbReference>
<gene>
    <name evidence="2" type="ORF">OCTVUL_1B009730</name>
</gene>
<reference evidence="2" key="1">
    <citation type="submission" date="2023-08" db="EMBL/GenBank/DDBJ databases">
        <authorList>
            <person name="Alioto T."/>
            <person name="Alioto T."/>
            <person name="Gomez Garrido J."/>
        </authorList>
    </citation>
    <scope>NUCLEOTIDE SEQUENCE</scope>
</reference>
<proteinExistence type="predicted"/>
<sequence>MFRIGVVLMLLVILGLTNGRVMRQKAVQLQQTEVHFNFTGSSPLRLKRAAEKKFKFVRLQQQEIPVYFNFDIQTEDD</sequence>
<evidence type="ECO:0000313" key="2">
    <source>
        <dbReference type="EMBL" id="CAI9733000.1"/>
    </source>
</evidence>
<accession>A0AA36BEK5</accession>
<feature type="signal peptide" evidence="1">
    <location>
        <begin position="1"/>
        <end position="19"/>
    </location>
</feature>
<keyword evidence="1" id="KW-0732">Signal</keyword>
<dbReference type="AlphaFoldDB" id="A0AA36BEK5"/>
<evidence type="ECO:0000313" key="3">
    <source>
        <dbReference type="Proteomes" id="UP001162480"/>
    </source>
</evidence>
<organism evidence="2 3">
    <name type="scientific">Octopus vulgaris</name>
    <name type="common">Common octopus</name>
    <dbReference type="NCBI Taxonomy" id="6645"/>
    <lineage>
        <taxon>Eukaryota</taxon>
        <taxon>Metazoa</taxon>
        <taxon>Spiralia</taxon>
        <taxon>Lophotrochozoa</taxon>
        <taxon>Mollusca</taxon>
        <taxon>Cephalopoda</taxon>
        <taxon>Coleoidea</taxon>
        <taxon>Octopodiformes</taxon>
        <taxon>Octopoda</taxon>
        <taxon>Incirrata</taxon>
        <taxon>Octopodidae</taxon>
        <taxon>Octopus</taxon>
    </lineage>
</organism>